<dbReference type="PRINTS" id="PR00793">
    <property type="entry name" value="PROAMNOPTASE"/>
</dbReference>
<evidence type="ECO:0000259" key="3">
    <source>
        <dbReference type="Pfam" id="PF00561"/>
    </source>
</evidence>
<accession>A0A2P8A0J9</accession>
<dbReference type="PANTHER" id="PTHR43248:SF2">
    <property type="entry name" value="PROLYL AMINOPEPTIDASE"/>
    <property type="match status" value="1"/>
</dbReference>
<dbReference type="InterPro" id="IPR000073">
    <property type="entry name" value="AB_hydrolase_1"/>
</dbReference>
<comment type="caution">
    <text evidence="4">The sequence shown here is derived from an EMBL/GenBank/DDBJ whole genome shotgun (WGS) entry which is preliminary data.</text>
</comment>
<keyword evidence="5" id="KW-1185">Reference proteome</keyword>
<keyword evidence="2" id="KW-0378">Hydrolase</keyword>
<dbReference type="AlphaFoldDB" id="A0A2P8A0J9"/>
<protein>
    <recommendedName>
        <fullName evidence="3">AB hydrolase-1 domain-containing protein</fullName>
    </recommendedName>
</protein>
<dbReference type="InterPro" id="IPR002410">
    <property type="entry name" value="Peptidase_S33"/>
</dbReference>
<name>A0A2P8A0J9_9PEZI</name>
<dbReference type="Pfam" id="PF00561">
    <property type="entry name" value="Abhydrolase_1"/>
    <property type="match status" value="1"/>
</dbReference>
<dbReference type="SUPFAM" id="SSF53474">
    <property type="entry name" value="alpha/beta-Hydrolases"/>
    <property type="match status" value="1"/>
</dbReference>
<reference evidence="4 5" key="1">
    <citation type="submission" date="2017-05" db="EMBL/GenBank/DDBJ databases">
        <title>Draft genome sequence of Elsinoe australis.</title>
        <authorList>
            <person name="Cheng Q."/>
        </authorList>
    </citation>
    <scope>NUCLEOTIDE SEQUENCE [LARGE SCALE GENOMIC DNA]</scope>
    <source>
        <strain evidence="4 5">NL1</strain>
    </source>
</reference>
<comment type="similarity">
    <text evidence="1">Belongs to the peptidase S33 family.</text>
</comment>
<gene>
    <name evidence="4" type="ORF">B9Z65_7803</name>
</gene>
<dbReference type="PANTHER" id="PTHR43248">
    <property type="entry name" value="2-SUCCINYL-6-HYDROXY-2,4-CYCLOHEXADIENE-1-CARBOXYLATE SYNTHASE"/>
    <property type="match status" value="1"/>
</dbReference>
<dbReference type="InterPro" id="IPR051601">
    <property type="entry name" value="Serine_prot/Carboxylest_S33"/>
</dbReference>
<dbReference type="Proteomes" id="UP000243723">
    <property type="component" value="Unassembled WGS sequence"/>
</dbReference>
<evidence type="ECO:0000256" key="1">
    <source>
        <dbReference type="ARBA" id="ARBA00010088"/>
    </source>
</evidence>
<dbReference type="STRING" id="40998.A0A2P8A0J9"/>
<dbReference type="InterPro" id="IPR029058">
    <property type="entry name" value="AB_hydrolase_fold"/>
</dbReference>
<evidence type="ECO:0000313" key="5">
    <source>
        <dbReference type="Proteomes" id="UP000243723"/>
    </source>
</evidence>
<evidence type="ECO:0000256" key="2">
    <source>
        <dbReference type="ARBA" id="ARBA00022801"/>
    </source>
</evidence>
<organism evidence="4 5">
    <name type="scientific">Elsinoe australis</name>
    <dbReference type="NCBI Taxonomy" id="40998"/>
    <lineage>
        <taxon>Eukaryota</taxon>
        <taxon>Fungi</taxon>
        <taxon>Dikarya</taxon>
        <taxon>Ascomycota</taxon>
        <taxon>Pezizomycotina</taxon>
        <taxon>Dothideomycetes</taxon>
        <taxon>Dothideomycetidae</taxon>
        <taxon>Myriangiales</taxon>
        <taxon>Elsinoaceae</taxon>
        <taxon>Elsinoe</taxon>
    </lineage>
</organism>
<dbReference type="GO" id="GO:0006508">
    <property type="term" value="P:proteolysis"/>
    <property type="evidence" value="ECO:0007669"/>
    <property type="project" value="InterPro"/>
</dbReference>
<dbReference type="Gene3D" id="3.40.50.1820">
    <property type="entry name" value="alpha/beta hydrolase"/>
    <property type="match status" value="1"/>
</dbReference>
<dbReference type="OrthoDB" id="1898734at2759"/>
<proteinExistence type="inferred from homology"/>
<dbReference type="GO" id="GO:0008233">
    <property type="term" value="F:peptidase activity"/>
    <property type="evidence" value="ECO:0007669"/>
    <property type="project" value="InterPro"/>
</dbReference>
<dbReference type="EMBL" id="NHZQ01000087">
    <property type="protein sequence ID" value="PSK53997.1"/>
    <property type="molecule type" value="Genomic_DNA"/>
</dbReference>
<evidence type="ECO:0000313" key="4">
    <source>
        <dbReference type="EMBL" id="PSK53997.1"/>
    </source>
</evidence>
<feature type="domain" description="AB hydrolase-1" evidence="3">
    <location>
        <begin position="124"/>
        <end position="284"/>
    </location>
</feature>
<sequence>MASDQRVKVQPAEIIEQRTYQVPGAYMSHSRLIYTPSNTFSRASHVFPLQTSHPDAADVHKPIPFPPLTDPTHAGKLLITEHHFLVPKDHHNPSSGTLRLFARSARRVASFANPLPDDNTKPLPWMLWLNGGPGQSCPPPQHYPFTDPLLDRGYQVLILDQRGTGLSTPVTASTLGQRGDVDVQARHLKLYRADSIVRDCEAIRLALAAQLPAGSMQGLEKWSIFGQSFGGFISVTYLSFYPEGLRESFIFGGLMPLVEGPDEVYRRLYRVLRRRNEVYYAKYPEDVERVKSVVKFLGRWGDGRVKLPSGGSLTGRLFLALGIGFGMHRRIDSVHDLVLKAALDIEMFGHLTRGTLSMLEASLGWDDCLIYSILHEPIYTNGTAPRWSAHRVKEAEYPEFSLKRLDSDDPLYFTGEMVYPWMFDDCFELAKVKPVAEKLAADNDWPPLYDLEQLGKNEVPVYAAAYVEDMYVDIDFSRETAAAIKGCKMFSTNVYYHNAIREKCKEVVDQLFALRDDVID</sequence>